<evidence type="ECO:0000256" key="7">
    <source>
        <dbReference type="ARBA" id="ARBA00022777"/>
    </source>
</evidence>
<evidence type="ECO:0000259" key="12">
    <source>
        <dbReference type="PROSITE" id="PS50885"/>
    </source>
</evidence>
<reference evidence="14" key="1">
    <citation type="journal article" date="2019" name="Int. J. Syst. Evol. Microbiol.">
        <title>The Global Catalogue of Microorganisms (GCM) 10K type strain sequencing project: providing services to taxonomists for standard genome sequencing and annotation.</title>
        <authorList>
            <consortium name="The Broad Institute Genomics Platform"/>
            <consortium name="The Broad Institute Genome Sequencing Center for Infectious Disease"/>
            <person name="Wu L."/>
            <person name="Ma J."/>
        </authorList>
    </citation>
    <scope>NUCLEOTIDE SEQUENCE [LARGE SCALE GENOMIC DNA]</scope>
    <source>
        <strain evidence="14">CGMCC 1.15341</strain>
    </source>
</reference>
<evidence type="ECO:0000256" key="10">
    <source>
        <dbReference type="SAM" id="Phobius"/>
    </source>
</evidence>
<accession>A0ABQ1K1U0</accession>
<dbReference type="SUPFAM" id="SSF47384">
    <property type="entry name" value="Homodimeric domain of signal transducing histidine kinase"/>
    <property type="match status" value="1"/>
</dbReference>
<dbReference type="RefSeq" id="WP_188745391.1">
    <property type="nucleotide sequence ID" value="NZ_BMIJ01000001.1"/>
</dbReference>
<dbReference type="InterPro" id="IPR036097">
    <property type="entry name" value="HisK_dim/P_sf"/>
</dbReference>
<sequence>MRLKFKLSPSFSALLLAGFVVVALPLLGGILVMTHALEQMALEGRRSVNISAEITQASRQLGEVELALKRAAGQYFVLEDPALKQRLERAHLRFQETLDLLAPMPWTVEQERQLADLHEMEAALYDRLIQTPATGVFETYREDFDRLDSATSALSDASTQVIKGQVTGMNETADRIQAAMITLAIAMILLSLLLSGTLSWLLSRPVSQLAATIRRLGQNDLDTPSAIRGPRDLVYLGEQLDWLRNRLQELEARKLSFFREVSHELKTPLTNLMEAVALLRDEVTGPLTMQQKEVVEIMRVSTRELRQRIEDLLRYNEALSEPRLESDWFELRTLVDEVATRFDLAIRSKQLHWSIDVPALRLRADRGRLSIALENLLGNAIKFSPQDGTVELRATQQVGQIEIVVCDQGPGIAPEHIDQLFQPFFKGTPQPRGALKSSGLGLAIAKAHIELQGGTLRLLPEMTSGACFQISLPLTQENADRG</sequence>
<dbReference type="InterPro" id="IPR003594">
    <property type="entry name" value="HATPase_dom"/>
</dbReference>
<dbReference type="Proteomes" id="UP000629025">
    <property type="component" value="Unassembled WGS sequence"/>
</dbReference>
<keyword evidence="10" id="KW-1133">Transmembrane helix</keyword>
<evidence type="ECO:0000259" key="11">
    <source>
        <dbReference type="PROSITE" id="PS50109"/>
    </source>
</evidence>
<dbReference type="InterPro" id="IPR003661">
    <property type="entry name" value="HisK_dim/P_dom"/>
</dbReference>
<dbReference type="InterPro" id="IPR005467">
    <property type="entry name" value="His_kinase_dom"/>
</dbReference>
<dbReference type="PROSITE" id="PS50109">
    <property type="entry name" value="HIS_KIN"/>
    <property type="match status" value="1"/>
</dbReference>
<evidence type="ECO:0000256" key="8">
    <source>
        <dbReference type="ARBA" id="ARBA00022840"/>
    </source>
</evidence>
<dbReference type="PROSITE" id="PS50885">
    <property type="entry name" value="HAMP"/>
    <property type="match status" value="1"/>
</dbReference>
<comment type="caution">
    <text evidence="13">The sequence shown here is derived from an EMBL/GenBank/DDBJ whole genome shotgun (WGS) entry which is preliminary data.</text>
</comment>
<dbReference type="InterPro" id="IPR036890">
    <property type="entry name" value="HATPase_C_sf"/>
</dbReference>
<feature type="transmembrane region" description="Helical" evidence="10">
    <location>
        <begin position="178"/>
        <end position="202"/>
    </location>
</feature>
<evidence type="ECO:0000256" key="3">
    <source>
        <dbReference type="ARBA" id="ARBA00012438"/>
    </source>
</evidence>
<evidence type="ECO:0000256" key="9">
    <source>
        <dbReference type="ARBA" id="ARBA00023012"/>
    </source>
</evidence>
<dbReference type="Gene3D" id="3.30.565.10">
    <property type="entry name" value="Histidine kinase-like ATPase, C-terminal domain"/>
    <property type="match status" value="1"/>
</dbReference>
<dbReference type="PRINTS" id="PR00344">
    <property type="entry name" value="BCTRLSENSOR"/>
</dbReference>
<keyword evidence="4" id="KW-0597">Phosphoprotein</keyword>
<dbReference type="EMBL" id="BMIJ01000001">
    <property type="protein sequence ID" value="GGB81167.1"/>
    <property type="molecule type" value="Genomic_DNA"/>
</dbReference>
<keyword evidence="6" id="KW-0547">Nucleotide-binding</keyword>
<feature type="domain" description="Histidine kinase" evidence="11">
    <location>
        <begin position="260"/>
        <end position="476"/>
    </location>
</feature>
<protein>
    <recommendedName>
        <fullName evidence="3">histidine kinase</fullName>
        <ecNumber evidence="3">2.7.13.3</ecNumber>
    </recommendedName>
</protein>
<keyword evidence="8" id="KW-0067">ATP-binding</keyword>
<evidence type="ECO:0000256" key="5">
    <source>
        <dbReference type="ARBA" id="ARBA00022679"/>
    </source>
</evidence>
<evidence type="ECO:0000256" key="6">
    <source>
        <dbReference type="ARBA" id="ARBA00022741"/>
    </source>
</evidence>
<dbReference type="InterPro" id="IPR003660">
    <property type="entry name" value="HAMP_dom"/>
</dbReference>
<dbReference type="SUPFAM" id="SSF55874">
    <property type="entry name" value="ATPase domain of HSP90 chaperone/DNA topoisomerase II/histidine kinase"/>
    <property type="match status" value="1"/>
</dbReference>
<evidence type="ECO:0000256" key="4">
    <source>
        <dbReference type="ARBA" id="ARBA00022553"/>
    </source>
</evidence>
<evidence type="ECO:0000256" key="2">
    <source>
        <dbReference type="ARBA" id="ARBA00004370"/>
    </source>
</evidence>
<dbReference type="Pfam" id="PF00512">
    <property type="entry name" value="HisKA"/>
    <property type="match status" value="1"/>
</dbReference>
<feature type="transmembrane region" description="Helical" evidence="10">
    <location>
        <begin position="12"/>
        <end position="37"/>
    </location>
</feature>
<dbReference type="Gene3D" id="1.10.287.130">
    <property type="match status" value="1"/>
</dbReference>
<evidence type="ECO:0000313" key="14">
    <source>
        <dbReference type="Proteomes" id="UP000629025"/>
    </source>
</evidence>
<dbReference type="PANTHER" id="PTHR42878">
    <property type="entry name" value="TWO-COMPONENT HISTIDINE KINASE"/>
    <property type="match status" value="1"/>
</dbReference>
<comment type="catalytic activity">
    <reaction evidence="1">
        <text>ATP + protein L-histidine = ADP + protein N-phospho-L-histidine.</text>
        <dbReference type="EC" id="2.7.13.3"/>
    </reaction>
</comment>
<dbReference type="EC" id="2.7.13.3" evidence="3"/>
<dbReference type="InterPro" id="IPR004358">
    <property type="entry name" value="Sig_transdc_His_kin-like_C"/>
</dbReference>
<dbReference type="CDD" id="cd00075">
    <property type="entry name" value="HATPase"/>
    <property type="match status" value="1"/>
</dbReference>
<keyword evidence="14" id="KW-1185">Reference proteome</keyword>
<organism evidence="13 14">
    <name type="scientific">Marinobacterium zhoushanense</name>
    <dbReference type="NCBI Taxonomy" id="1679163"/>
    <lineage>
        <taxon>Bacteria</taxon>
        <taxon>Pseudomonadati</taxon>
        <taxon>Pseudomonadota</taxon>
        <taxon>Gammaproteobacteria</taxon>
        <taxon>Oceanospirillales</taxon>
        <taxon>Oceanospirillaceae</taxon>
        <taxon>Marinobacterium</taxon>
    </lineage>
</organism>
<dbReference type="InterPro" id="IPR050351">
    <property type="entry name" value="BphY/WalK/GraS-like"/>
</dbReference>
<keyword evidence="10" id="KW-0812">Transmembrane</keyword>
<keyword evidence="7 13" id="KW-0418">Kinase</keyword>
<evidence type="ECO:0000256" key="1">
    <source>
        <dbReference type="ARBA" id="ARBA00000085"/>
    </source>
</evidence>
<dbReference type="SMART" id="SM00388">
    <property type="entry name" value="HisKA"/>
    <property type="match status" value="1"/>
</dbReference>
<gene>
    <name evidence="13" type="ORF">GCM10011352_03610</name>
</gene>
<dbReference type="Pfam" id="PF02518">
    <property type="entry name" value="HATPase_c"/>
    <property type="match status" value="1"/>
</dbReference>
<keyword evidence="9" id="KW-0902">Two-component regulatory system</keyword>
<comment type="subcellular location">
    <subcellularLocation>
        <location evidence="2">Membrane</location>
    </subcellularLocation>
</comment>
<name>A0ABQ1K1U0_9GAMM</name>
<dbReference type="Gene3D" id="6.10.340.10">
    <property type="match status" value="1"/>
</dbReference>
<dbReference type="PANTHER" id="PTHR42878:SF7">
    <property type="entry name" value="SENSOR HISTIDINE KINASE GLRK"/>
    <property type="match status" value="1"/>
</dbReference>
<dbReference type="SMART" id="SM00387">
    <property type="entry name" value="HATPase_c"/>
    <property type="match status" value="1"/>
</dbReference>
<keyword evidence="10" id="KW-0472">Membrane</keyword>
<proteinExistence type="predicted"/>
<dbReference type="CDD" id="cd00082">
    <property type="entry name" value="HisKA"/>
    <property type="match status" value="1"/>
</dbReference>
<dbReference type="Pfam" id="PF00672">
    <property type="entry name" value="HAMP"/>
    <property type="match status" value="1"/>
</dbReference>
<feature type="domain" description="HAMP" evidence="12">
    <location>
        <begin position="200"/>
        <end position="252"/>
    </location>
</feature>
<dbReference type="GO" id="GO:0016301">
    <property type="term" value="F:kinase activity"/>
    <property type="evidence" value="ECO:0007669"/>
    <property type="project" value="UniProtKB-KW"/>
</dbReference>
<evidence type="ECO:0000313" key="13">
    <source>
        <dbReference type="EMBL" id="GGB81167.1"/>
    </source>
</evidence>
<keyword evidence="5" id="KW-0808">Transferase</keyword>